<evidence type="ECO:0000313" key="1">
    <source>
        <dbReference type="EMBL" id="TGY66713.1"/>
    </source>
</evidence>
<keyword evidence="2" id="KW-1185">Reference proteome</keyword>
<dbReference type="Proteomes" id="UP000308836">
    <property type="component" value="Unassembled WGS sequence"/>
</dbReference>
<proteinExistence type="predicted"/>
<sequence>MSNKDITQKALLRVPDVFASLVNLLLFHNAPIISSNQIRYLDIPSHFVFDDSLHDLYRDVCAMILDKQGNPLFIVCFENQIWRDWTMPIRALGYGDTLYFWQRSQILHKSKAPFEIPLSRFIPCVIFVLHYGDDAWNAKSLDDLTRLEKTPFLKPFVSGYTMNLENIAWWSEEKIASIRSDFRIIADYCAQIRRSRKKDPDHPMYEPPKQWKIEHVEETLMTLAAFSNDRKLTEALYVYLEQFDLYERKKGGITMRSVIDYIEEEAYLKFEKKDKEYNRQLKEKDRQLEEKDQRLEEKDRQIDQMISRSVVSAQRLMAKQGLTAEQACDLLGYDEEFRAIVLPYLVS</sequence>
<comment type="caution">
    <text evidence="1">The sequence shown here is derived from an EMBL/GenBank/DDBJ whole genome shotgun (WGS) entry which is preliminary data.</text>
</comment>
<evidence type="ECO:0000313" key="2">
    <source>
        <dbReference type="Proteomes" id="UP000308836"/>
    </source>
</evidence>
<accession>A0AC61RA86</accession>
<gene>
    <name evidence="1" type="ORF">E5336_02670</name>
</gene>
<reference evidence="1" key="1">
    <citation type="submission" date="2019-04" db="EMBL/GenBank/DDBJ databases">
        <title>Microbes associate with the intestines of laboratory mice.</title>
        <authorList>
            <person name="Navarre W."/>
            <person name="Wong E."/>
            <person name="Huang K."/>
            <person name="Tropini C."/>
            <person name="Ng K."/>
            <person name="Yu B."/>
        </authorList>
    </citation>
    <scope>NUCLEOTIDE SEQUENCE</scope>
    <source>
        <strain evidence="1">NM09_H32</strain>
    </source>
</reference>
<protein>
    <submittedName>
        <fullName evidence="1">Uncharacterized protein</fullName>
    </submittedName>
</protein>
<name>A0AC61RA86_9FIRM</name>
<dbReference type="EMBL" id="SRYG01000004">
    <property type="protein sequence ID" value="TGY66713.1"/>
    <property type="molecule type" value="Genomic_DNA"/>
</dbReference>
<organism evidence="1 2">
    <name type="scientific">Dubosiella muris</name>
    <dbReference type="NCBI Taxonomy" id="3038133"/>
    <lineage>
        <taxon>Bacteria</taxon>
        <taxon>Bacillati</taxon>
        <taxon>Bacillota</taxon>
        <taxon>Erysipelotrichia</taxon>
        <taxon>Erysipelotrichales</taxon>
        <taxon>Erysipelotrichaceae</taxon>
        <taxon>Dubosiella</taxon>
    </lineage>
</organism>